<dbReference type="InterPro" id="IPR011650">
    <property type="entry name" value="Peptidase_M20_dimer"/>
</dbReference>
<evidence type="ECO:0000259" key="3">
    <source>
        <dbReference type="Pfam" id="PF07687"/>
    </source>
</evidence>
<comment type="cofactor">
    <cofactor evidence="2">
        <name>Mn(2+)</name>
        <dbReference type="ChEBI" id="CHEBI:29035"/>
    </cofactor>
    <text evidence="2">The Mn(2+) ion enhances activity.</text>
</comment>
<dbReference type="InterPro" id="IPR017439">
    <property type="entry name" value="Amidohydrolase"/>
</dbReference>
<dbReference type="FunFam" id="3.30.70.360:FF:000001">
    <property type="entry name" value="N-acetyldiaminopimelate deacetylase"/>
    <property type="match status" value="1"/>
</dbReference>
<keyword evidence="2" id="KW-0464">Manganese</keyword>
<evidence type="ECO:0000313" key="4">
    <source>
        <dbReference type="EMBL" id="SDF25807.1"/>
    </source>
</evidence>
<proteinExistence type="predicted"/>
<dbReference type="EMBL" id="FNBW01000002">
    <property type="protein sequence ID" value="SDF25807.1"/>
    <property type="molecule type" value="Genomic_DNA"/>
</dbReference>
<feature type="binding site" evidence="2">
    <location>
        <position position="361"/>
    </location>
    <ligand>
        <name>Mn(2+)</name>
        <dbReference type="ChEBI" id="CHEBI:29035"/>
        <label>2</label>
    </ligand>
</feature>
<dbReference type="SUPFAM" id="SSF55031">
    <property type="entry name" value="Bacterial exopeptidase dimerisation domain"/>
    <property type="match status" value="1"/>
</dbReference>
<dbReference type="Proteomes" id="UP000198615">
    <property type="component" value="Unassembled WGS sequence"/>
</dbReference>
<dbReference type="AlphaFoldDB" id="A0A8G2F1R2"/>
<evidence type="ECO:0000256" key="1">
    <source>
        <dbReference type="ARBA" id="ARBA00022801"/>
    </source>
</evidence>
<accession>A0A8G2F1R2</accession>
<dbReference type="OrthoDB" id="9777385at2"/>
<dbReference type="Gene3D" id="3.40.630.10">
    <property type="entry name" value="Zn peptidases"/>
    <property type="match status" value="1"/>
</dbReference>
<dbReference type="PANTHER" id="PTHR11014">
    <property type="entry name" value="PEPTIDASE M20 FAMILY MEMBER"/>
    <property type="match status" value="1"/>
</dbReference>
<dbReference type="GO" id="GO:0019877">
    <property type="term" value="P:diaminopimelate biosynthetic process"/>
    <property type="evidence" value="ECO:0007669"/>
    <property type="project" value="UniProtKB-ARBA"/>
</dbReference>
<feature type="binding site" evidence="2">
    <location>
        <position position="102"/>
    </location>
    <ligand>
        <name>Mn(2+)</name>
        <dbReference type="ChEBI" id="CHEBI:29035"/>
        <label>2</label>
    </ligand>
</feature>
<dbReference type="GO" id="GO:0046872">
    <property type="term" value="F:metal ion binding"/>
    <property type="evidence" value="ECO:0007669"/>
    <property type="project" value="UniProtKB-KW"/>
</dbReference>
<organism evidence="4 5">
    <name type="scientific">Thalassobaculum litoreum DSM 18839</name>
    <dbReference type="NCBI Taxonomy" id="1123362"/>
    <lineage>
        <taxon>Bacteria</taxon>
        <taxon>Pseudomonadati</taxon>
        <taxon>Pseudomonadota</taxon>
        <taxon>Alphaproteobacteria</taxon>
        <taxon>Rhodospirillales</taxon>
        <taxon>Thalassobaculaceae</taxon>
        <taxon>Thalassobaculum</taxon>
    </lineage>
</organism>
<dbReference type="InterPro" id="IPR036264">
    <property type="entry name" value="Bact_exopeptidase_dim_dom"/>
</dbReference>
<keyword evidence="2" id="KW-0479">Metal-binding</keyword>
<sequence length="392" mass="42087">MPIINRIADFHADMTEWRRYLHENPELCFEEVLTSDFVAKKLEEFGVEVHRGLAKTGVVGKLMGKTDSGRAIALRADMDALPVYEANDIPYKSKTEGKMHACGHDGHTTMLLGAAKYLSETRNFDGTVYFIFQPAEEGGGGGRVMIEEGLFKDFPVESVWGMHNWPGLEVGKLAVMPGPMMAGTGVFDITIHGKGGHAAMPHQTVDPIVVASQVVGALQSIASRNTHPVDSLVVSVTQIHAGDAYNVIPPSVVLRGTVRTYSEEVMKMAEERMRAIVEGIPAANGGSGELNFRYGYPATVNSEAESVVAADVAAGLMGADNVVGDLLPSMGGEDFAYMLQEKPGAYVWIGNGPAGPGEGLHNPGYDFNDEVLTWGASYWTELVETVLGDKAA</sequence>
<reference evidence="4 5" key="1">
    <citation type="submission" date="2016-10" db="EMBL/GenBank/DDBJ databases">
        <authorList>
            <person name="Varghese N."/>
            <person name="Submissions S."/>
        </authorList>
    </citation>
    <scope>NUCLEOTIDE SEQUENCE [LARGE SCALE GENOMIC DNA]</scope>
    <source>
        <strain evidence="4 5">DSM 18839</strain>
    </source>
</reference>
<comment type="caution">
    <text evidence="4">The sequence shown here is derived from an EMBL/GenBank/DDBJ whole genome shotgun (WGS) entry which is preliminary data.</text>
</comment>
<name>A0A8G2F1R2_9PROT</name>
<keyword evidence="5" id="KW-1185">Reference proteome</keyword>
<evidence type="ECO:0000256" key="2">
    <source>
        <dbReference type="PIRSR" id="PIRSR005962-1"/>
    </source>
</evidence>
<feature type="binding site" evidence="2">
    <location>
        <position position="137"/>
    </location>
    <ligand>
        <name>Mn(2+)</name>
        <dbReference type="ChEBI" id="CHEBI:29035"/>
        <label>2</label>
    </ligand>
</feature>
<gene>
    <name evidence="4" type="ORF">SAMN05660686_00773</name>
</gene>
<dbReference type="Gene3D" id="3.30.70.360">
    <property type="match status" value="1"/>
</dbReference>
<dbReference type="RefSeq" id="WP_093148294.1">
    <property type="nucleotide sequence ID" value="NZ_FNBW01000002.1"/>
</dbReference>
<evidence type="ECO:0000313" key="5">
    <source>
        <dbReference type="Proteomes" id="UP000198615"/>
    </source>
</evidence>
<dbReference type="Pfam" id="PF07687">
    <property type="entry name" value="M20_dimer"/>
    <property type="match status" value="1"/>
</dbReference>
<dbReference type="InterPro" id="IPR002933">
    <property type="entry name" value="Peptidase_M20"/>
</dbReference>
<dbReference type="GO" id="GO:0050118">
    <property type="term" value="F:N-acetyldiaminopimelate deacetylase activity"/>
    <property type="evidence" value="ECO:0007669"/>
    <property type="project" value="UniProtKB-ARBA"/>
</dbReference>
<feature type="binding site" evidence="2">
    <location>
        <position position="163"/>
    </location>
    <ligand>
        <name>Mn(2+)</name>
        <dbReference type="ChEBI" id="CHEBI:29035"/>
        <label>2</label>
    </ligand>
</feature>
<dbReference type="CDD" id="cd05666">
    <property type="entry name" value="M20_Acy1-like"/>
    <property type="match status" value="1"/>
</dbReference>
<protein>
    <submittedName>
        <fullName evidence="4">Hippurate hydrolase</fullName>
    </submittedName>
</protein>
<feature type="binding site" evidence="2">
    <location>
        <position position="104"/>
    </location>
    <ligand>
        <name>Mn(2+)</name>
        <dbReference type="ChEBI" id="CHEBI:29035"/>
        <label>2</label>
    </ligand>
</feature>
<dbReference type="SUPFAM" id="SSF53187">
    <property type="entry name" value="Zn-dependent exopeptidases"/>
    <property type="match status" value="1"/>
</dbReference>
<dbReference type="NCBIfam" id="TIGR01891">
    <property type="entry name" value="amidohydrolases"/>
    <property type="match status" value="1"/>
</dbReference>
<dbReference type="PIRSF" id="PIRSF005962">
    <property type="entry name" value="Pept_M20D_amidohydro"/>
    <property type="match status" value="1"/>
</dbReference>
<feature type="domain" description="Peptidase M20 dimerisation" evidence="3">
    <location>
        <begin position="187"/>
        <end position="278"/>
    </location>
</feature>
<dbReference type="PANTHER" id="PTHR11014:SF63">
    <property type="entry name" value="METALLOPEPTIDASE, PUTATIVE (AFU_ORTHOLOGUE AFUA_6G09600)-RELATED"/>
    <property type="match status" value="1"/>
</dbReference>
<dbReference type="Pfam" id="PF01546">
    <property type="entry name" value="Peptidase_M20"/>
    <property type="match status" value="1"/>
</dbReference>
<keyword evidence="1 4" id="KW-0378">Hydrolase</keyword>